<dbReference type="SUPFAM" id="SSF52402">
    <property type="entry name" value="Adenine nucleotide alpha hydrolases-like"/>
    <property type="match status" value="1"/>
</dbReference>
<dbReference type="Pfam" id="PF13522">
    <property type="entry name" value="GATase_6"/>
    <property type="match status" value="1"/>
</dbReference>
<dbReference type="PANTHER" id="PTHR43284">
    <property type="entry name" value="ASPARAGINE SYNTHETASE (GLUTAMINE-HYDROLYZING)"/>
    <property type="match status" value="1"/>
</dbReference>
<reference evidence="14" key="1">
    <citation type="submission" date="2017-04" db="EMBL/GenBank/DDBJ databases">
        <authorList>
            <person name="Abreu V.A."/>
            <person name="Popin R.V."/>
            <person name="Rigonato J."/>
            <person name="Andreote A.P."/>
            <person name="Schaker P.C."/>
            <person name="Hoff-Risseti C."/>
            <person name="Alvarenga D.O."/>
            <person name="Varani A.M."/>
            <person name="Fiore M.F."/>
        </authorList>
    </citation>
    <scope>NUCLEOTIDE SEQUENCE [LARGE SCALE GENOMIC DNA]</scope>
    <source>
        <strain evidence="14">CENA303</strain>
    </source>
</reference>
<dbReference type="InterPro" id="IPR051786">
    <property type="entry name" value="ASN_synthetase/amidase"/>
</dbReference>
<dbReference type="AlphaFoldDB" id="A0A1X4G6L3"/>
<dbReference type="SUPFAM" id="SSF56235">
    <property type="entry name" value="N-terminal nucleophile aminohydrolases (Ntn hydrolases)"/>
    <property type="match status" value="1"/>
</dbReference>
<dbReference type="NCBIfam" id="TIGR01536">
    <property type="entry name" value="asn_synth_AEB"/>
    <property type="match status" value="1"/>
</dbReference>
<keyword evidence="4 10" id="KW-0547">Nucleotide-binding</keyword>
<accession>A0A1X4G6L3</accession>
<feature type="binding site" evidence="10">
    <location>
        <position position="303"/>
    </location>
    <ligand>
        <name>ATP</name>
        <dbReference type="ChEBI" id="CHEBI:30616"/>
    </ligand>
</feature>
<feature type="binding site" evidence="10">
    <location>
        <position position="102"/>
    </location>
    <ligand>
        <name>L-glutamine</name>
        <dbReference type="ChEBI" id="CHEBI:58359"/>
    </ligand>
</feature>
<evidence type="ECO:0000259" key="12">
    <source>
        <dbReference type="PROSITE" id="PS51278"/>
    </source>
</evidence>
<protein>
    <recommendedName>
        <fullName evidence="3">asparagine synthase (glutamine-hydrolyzing)</fullName>
        <ecNumber evidence="3">6.3.5.4</ecNumber>
    </recommendedName>
</protein>
<dbReference type="GO" id="GO:0005829">
    <property type="term" value="C:cytosol"/>
    <property type="evidence" value="ECO:0007669"/>
    <property type="project" value="TreeGrafter"/>
</dbReference>
<dbReference type="PROSITE" id="PS51278">
    <property type="entry name" value="GATASE_TYPE_2"/>
    <property type="match status" value="1"/>
</dbReference>
<keyword evidence="9" id="KW-0028">Amino-acid biosynthesis</keyword>
<evidence type="ECO:0000256" key="6">
    <source>
        <dbReference type="ARBA" id="ARBA00022888"/>
    </source>
</evidence>
<dbReference type="InterPro" id="IPR017932">
    <property type="entry name" value="GATase_2_dom"/>
</dbReference>
<dbReference type="GO" id="GO:0004066">
    <property type="term" value="F:asparagine synthase (glutamine-hydrolyzing) activity"/>
    <property type="evidence" value="ECO:0007669"/>
    <property type="project" value="UniProtKB-EC"/>
</dbReference>
<evidence type="ECO:0000256" key="7">
    <source>
        <dbReference type="ARBA" id="ARBA00022962"/>
    </source>
</evidence>
<evidence type="ECO:0000256" key="9">
    <source>
        <dbReference type="PIRSR" id="PIRSR001589-1"/>
    </source>
</evidence>
<dbReference type="InterPro" id="IPR029055">
    <property type="entry name" value="Ntn_hydrolases_N"/>
</dbReference>
<evidence type="ECO:0000313" key="14">
    <source>
        <dbReference type="Proteomes" id="UP000192997"/>
    </source>
</evidence>
<dbReference type="PIRSF" id="PIRSF001589">
    <property type="entry name" value="Asn_synthetase_glu-h"/>
    <property type="match status" value="1"/>
</dbReference>
<dbReference type="Proteomes" id="UP000192997">
    <property type="component" value="Unassembled WGS sequence"/>
</dbReference>
<dbReference type="InterPro" id="IPR033738">
    <property type="entry name" value="AsnB_N"/>
</dbReference>
<dbReference type="CDD" id="cd00712">
    <property type="entry name" value="AsnB"/>
    <property type="match status" value="1"/>
</dbReference>
<comment type="caution">
    <text evidence="13">The sequence shown here is derived from an EMBL/GenBank/DDBJ whole genome shotgun (WGS) entry which is preliminary data.</text>
</comment>
<keyword evidence="5 10" id="KW-0067">ATP-binding</keyword>
<proteinExistence type="inferred from homology"/>
<dbReference type="InterPro" id="IPR006426">
    <property type="entry name" value="Asn_synth_AEB"/>
</dbReference>
<evidence type="ECO:0000256" key="5">
    <source>
        <dbReference type="ARBA" id="ARBA00022840"/>
    </source>
</evidence>
<dbReference type="RefSeq" id="WP_085728271.1">
    <property type="nucleotide sequence ID" value="NZ_NBYN01000043.1"/>
</dbReference>
<keyword evidence="7 9" id="KW-0315">Glutamine amidotransferase</keyword>
<evidence type="ECO:0000256" key="10">
    <source>
        <dbReference type="PIRSR" id="PIRSR001589-2"/>
    </source>
</evidence>
<comment type="pathway">
    <text evidence="1">Amino-acid biosynthesis; L-asparagine biosynthesis; L-asparagine from L-aspartate (L-Gln route): step 1/1.</text>
</comment>
<comment type="catalytic activity">
    <reaction evidence="8">
        <text>L-aspartate + L-glutamine + ATP + H2O = L-asparagine + L-glutamate + AMP + diphosphate + H(+)</text>
        <dbReference type="Rhea" id="RHEA:12228"/>
        <dbReference type="ChEBI" id="CHEBI:15377"/>
        <dbReference type="ChEBI" id="CHEBI:15378"/>
        <dbReference type="ChEBI" id="CHEBI:29985"/>
        <dbReference type="ChEBI" id="CHEBI:29991"/>
        <dbReference type="ChEBI" id="CHEBI:30616"/>
        <dbReference type="ChEBI" id="CHEBI:33019"/>
        <dbReference type="ChEBI" id="CHEBI:58048"/>
        <dbReference type="ChEBI" id="CHEBI:58359"/>
        <dbReference type="ChEBI" id="CHEBI:456215"/>
        <dbReference type="EC" id="6.3.5.4"/>
    </reaction>
</comment>
<dbReference type="EC" id="6.3.5.4" evidence="3"/>
<organism evidence="13 14">
    <name type="scientific">Cylindrospermopsis raciborskii CENA303</name>
    <dbReference type="NCBI Taxonomy" id="1170769"/>
    <lineage>
        <taxon>Bacteria</taxon>
        <taxon>Bacillati</taxon>
        <taxon>Cyanobacteriota</taxon>
        <taxon>Cyanophyceae</taxon>
        <taxon>Nostocales</taxon>
        <taxon>Aphanizomenonaceae</taxon>
        <taxon>Cylindrospermopsis</taxon>
    </lineage>
</organism>
<dbReference type="CDD" id="cd01991">
    <property type="entry name" value="Asn_synthase_B_C"/>
    <property type="match status" value="1"/>
</dbReference>
<name>A0A1X4G6L3_9CYAN</name>
<dbReference type="Pfam" id="PF00733">
    <property type="entry name" value="Asn_synthase"/>
    <property type="match status" value="1"/>
</dbReference>
<dbReference type="InterPro" id="IPR014729">
    <property type="entry name" value="Rossmann-like_a/b/a_fold"/>
</dbReference>
<comment type="similarity">
    <text evidence="2">Belongs to the asparagine synthetase family.</text>
</comment>
<dbReference type="Gene3D" id="3.60.20.10">
    <property type="entry name" value="Glutamine Phosphoribosylpyrophosphate, subunit 1, domain 1"/>
    <property type="match status" value="1"/>
</dbReference>
<dbReference type="EMBL" id="NBYN01000043">
    <property type="protein sequence ID" value="OSO90607.1"/>
    <property type="molecule type" value="Genomic_DNA"/>
</dbReference>
<dbReference type="InterPro" id="IPR001962">
    <property type="entry name" value="Asn_synthase"/>
</dbReference>
<gene>
    <name evidence="13" type="ORF">B7O87_09305</name>
</gene>
<feature type="site" description="Important for beta-aspartyl-AMP intermediate formation" evidence="11">
    <location>
        <position position="378"/>
    </location>
</feature>
<dbReference type="PANTHER" id="PTHR43284:SF1">
    <property type="entry name" value="ASPARAGINE SYNTHETASE"/>
    <property type="match status" value="1"/>
</dbReference>
<feature type="domain" description="Glutamine amidotransferase type-2" evidence="12">
    <location>
        <begin position="2"/>
        <end position="216"/>
    </location>
</feature>
<keyword evidence="6 9" id="KW-0061">Asparagine biosynthesis</keyword>
<sequence>MCGLTGFIETKDFSSDEARNVIVRMAQALVHRGPDDWGVWLDDEHGLALGHRRLAIVDLSDAGHQPMVSGSGRFVLVFNGEIYNHRELRQCLPDRSWRGHSDTETLLAGIEYWGLERTLKAAVGMFALALWDKEENTLSLARDRMGEKPLYYGWMHGTFLFASELKALRRHPAFTGEINGQALAHYVRCGDVPAPFSIFQGISKLPPGTIAILRNADRLARQEPVLTNYWSLRTVVAQRAQSTFQGCAGEAVEQLEDLLTQSVAGQCLADVPVGAFLSGGIDSSSVVALLQSVSKKAVRTFSIGFDESGYDESQHARNVAAHLKTEHTEFRVTAADALKIIPELPVIYDEPFADASQIPTLLVSRLARQYVTVAITGDGGDELFCGYGRYPHTRDRWQRLARLPSVMRGVGSRVLPASPLQECLRANSLDEFYHFTNRQWKGFPDLVCGSQEAPHALKIPDELTAANERMMFADALDYLPNDILVKVDRAAMSCSLETRVPLLDHRIVEFAWSLPDAIKYHQGIGKWPLKQLLYRHVPRSLVERTKMGFGVPIDHWLRGKLRDWAEDLLNEKRLQREGFFNPAPIRQEWNRHLSGKYDRHYGLWTILIFQCWLRDWKETS</sequence>
<evidence type="ECO:0000256" key="2">
    <source>
        <dbReference type="ARBA" id="ARBA00005752"/>
    </source>
</evidence>
<evidence type="ECO:0000256" key="8">
    <source>
        <dbReference type="ARBA" id="ARBA00048741"/>
    </source>
</evidence>
<evidence type="ECO:0000256" key="3">
    <source>
        <dbReference type="ARBA" id="ARBA00012737"/>
    </source>
</evidence>
<dbReference type="GO" id="GO:0006529">
    <property type="term" value="P:asparagine biosynthetic process"/>
    <property type="evidence" value="ECO:0007669"/>
    <property type="project" value="UniProtKB-KW"/>
</dbReference>
<feature type="active site" description="For GATase activity" evidence="9">
    <location>
        <position position="2"/>
    </location>
</feature>
<dbReference type="Gene3D" id="3.40.50.620">
    <property type="entry name" value="HUPs"/>
    <property type="match status" value="1"/>
</dbReference>
<evidence type="ECO:0000256" key="11">
    <source>
        <dbReference type="PIRSR" id="PIRSR001589-3"/>
    </source>
</evidence>
<dbReference type="GO" id="GO:0005524">
    <property type="term" value="F:ATP binding"/>
    <property type="evidence" value="ECO:0007669"/>
    <property type="project" value="UniProtKB-KW"/>
</dbReference>
<evidence type="ECO:0000313" key="13">
    <source>
        <dbReference type="EMBL" id="OSO90607.1"/>
    </source>
</evidence>
<evidence type="ECO:0000256" key="1">
    <source>
        <dbReference type="ARBA" id="ARBA00005187"/>
    </source>
</evidence>
<evidence type="ECO:0000256" key="4">
    <source>
        <dbReference type="ARBA" id="ARBA00022741"/>
    </source>
</evidence>